<keyword evidence="4" id="KW-1185">Reference proteome</keyword>
<dbReference type="InterPro" id="IPR024616">
    <property type="entry name" value="Pherophorin"/>
</dbReference>
<comment type="caution">
    <text evidence="3">The sequence shown here is derived from an EMBL/GenBank/DDBJ whole genome shotgun (WGS) entry which is preliminary data.</text>
</comment>
<evidence type="ECO:0000259" key="2">
    <source>
        <dbReference type="Pfam" id="PF12499"/>
    </source>
</evidence>
<protein>
    <recommendedName>
        <fullName evidence="2">Pherophorin domain-containing protein</fullName>
    </recommendedName>
</protein>
<accession>A0A835XNB6</accession>
<dbReference type="EMBL" id="JAEHOE010000108">
    <property type="protein sequence ID" value="KAG2486689.1"/>
    <property type="molecule type" value="Genomic_DNA"/>
</dbReference>
<sequence>MPPLRRAPPPSRRSSPPPPPPVYKCKTCFQLEVVGPDNTPETTTWDFLGAKSCAEEGFYPIPPSSGPLPTCCERARMYLADTLALDADYGLDPDLDVDLTGFEELTCTKTSIRICGDVTAPHAGEALKAYLEQSLSLSTWTTNMVTALSAGFGNSGGTCPMAMIGSSARVVTVDPLSGEPDAACLPFDVDAQASCAQPSLAFLKEIRDVSPFPNDTCASAPGSTPFALERYMVVVEEDAEYHLACMAITPNTPKDAASACASADSLDKVAVLLWDDEDFGTASYLQEGVLLRQKDAEGGYVTKDLTVSTGPPGSNSFYLSGLGLTTADLASEPAVCFRYPADSDPIWLYYPVDPLGNLWTALYDASGKCCPTYYANRF</sequence>
<name>A0A835XNB6_9CHLO</name>
<organism evidence="3 4">
    <name type="scientific">Edaphochlamys debaryana</name>
    <dbReference type="NCBI Taxonomy" id="47281"/>
    <lineage>
        <taxon>Eukaryota</taxon>
        <taxon>Viridiplantae</taxon>
        <taxon>Chlorophyta</taxon>
        <taxon>core chlorophytes</taxon>
        <taxon>Chlorophyceae</taxon>
        <taxon>CS clade</taxon>
        <taxon>Chlamydomonadales</taxon>
        <taxon>Chlamydomonadales incertae sedis</taxon>
        <taxon>Edaphochlamys</taxon>
    </lineage>
</organism>
<reference evidence="3" key="1">
    <citation type="journal article" date="2020" name="bioRxiv">
        <title>Comparative genomics of Chlamydomonas.</title>
        <authorList>
            <person name="Craig R.J."/>
            <person name="Hasan A.R."/>
            <person name="Ness R.W."/>
            <person name="Keightley P.D."/>
        </authorList>
    </citation>
    <scope>NUCLEOTIDE SEQUENCE</scope>
    <source>
        <strain evidence="3">CCAP 11/70</strain>
    </source>
</reference>
<dbReference type="Proteomes" id="UP000612055">
    <property type="component" value="Unassembled WGS sequence"/>
</dbReference>
<evidence type="ECO:0000313" key="3">
    <source>
        <dbReference type="EMBL" id="KAG2486689.1"/>
    </source>
</evidence>
<gene>
    <name evidence="3" type="ORF">HYH03_014618</name>
</gene>
<dbReference type="Pfam" id="PF12499">
    <property type="entry name" value="DUF3707"/>
    <property type="match status" value="1"/>
</dbReference>
<feature type="domain" description="Pherophorin" evidence="2">
    <location>
        <begin position="212"/>
        <end position="371"/>
    </location>
</feature>
<feature type="region of interest" description="Disordered" evidence="1">
    <location>
        <begin position="1"/>
        <end position="20"/>
    </location>
</feature>
<proteinExistence type="predicted"/>
<dbReference type="AlphaFoldDB" id="A0A835XNB6"/>
<dbReference type="OrthoDB" id="546825at2759"/>
<evidence type="ECO:0000256" key="1">
    <source>
        <dbReference type="SAM" id="MobiDB-lite"/>
    </source>
</evidence>
<evidence type="ECO:0000313" key="4">
    <source>
        <dbReference type="Proteomes" id="UP000612055"/>
    </source>
</evidence>